<evidence type="ECO:0000313" key="4">
    <source>
        <dbReference type="Proteomes" id="UP000022910"/>
    </source>
</evidence>
<keyword evidence="4" id="KW-1185">Reference proteome</keyword>
<protein>
    <recommendedName>
        <fullName evidence="2">BRCT domain-containing protein</fullName>
    </recommendedName>
</protein>
<dbReference type="HOGENOM" id="CLU_723895_0_0_1"/>
<dbReference type="InterPro" id="IPR028065">
    <property type="entry name" value="TERB2"/>
</dbReference>
<dbReference type="Pfam" id="PF15101">
    <property type="entry name" value="TERB2"/>
    <property type="match status" value="1"/>
</dbReference>
<feature type="domain" description="BRCT" evidence="2">
    <location>
        <begin position="1"/>
        <end position="85"/>
    </location>
</feature>
<reference evidence="3 4" key="1">
    <citation type="submission" date="2014-02" db="EMBL/GenBank/DDBJ databases">
        <title>Single nucleus genome sequencing reveals high similarity among nuclei of an endomycorrhizal fungus.</title>
        <authorList>
            <person name="Lin K."/>
            <person name="Geurts R."/>
            <person name="Zhang Z."/>
            <person name="Limpens E."/>
            <person name="Saunders D.G."/>
            <person name="Mu D."/>
            <person name="Pang E."/>
            <person name="Cao H."/>
            <person name="Cha H."/>
            <person name="Lin T."/>
            <person name="Zhou Q."/>
            <person name="Shang Y."/>
            <person name="Li Y."/>
            <person name="Ivanov S."/>
            <person name="Sharma T."/>
            <person name="Velzen R.V."/>
            <person name="Ruijter N.D."/>
            <person name="Aanen D.K."/>
            <person name="Win J."/>
            <person name="Kamoun S."/>
            <person name="Bisseling T."/>
            <person name="Huang S."/>
        </authorList>
    </citation>
    <scope>NUCLEOTIDE SEQUENCE [LARGE SCALE GENOMIC DNA]</scope>
    <source>
        <strain evidence="4">DAOM197198w</strain>
    </source>
</reference>
<evidence type="ECO:0000313" key="3">
    <source>
        <dbReference type="EMBL" id="EXX65531.1"/>
    </source>
</evidence>
<dbReference type="EMBL" id="JEMT01021544">
    <property type="protein sequence ID" value="EXX65531.1"/>
    <property type="molecule type" value="Genomic_DNA"/>
</dbReference>
<dbReference type="Proteomes" id="UP000022910">
    <property type="component" value="Unassembled WGS sequence"/>
</dbReference>
<gene>
    <name evidence="3" type="ORF">RirG_132430</name>
</gene>
<feature type="compositionally biased region" description="Polar residues" evidence="1">
    <location>
        <begin position="226"/>
        <end position="240"/>
    </location>
</feature>
<sequence>MFQDTTAWFSSSVDRTYVDLWRKNGGRIEDKYKDDKLPEYLFSIDPEEHDTQRLIRHISYIVIHPEWIFDTIIDKKRKPIDKYLLLNYDFQDTNIASAVRNNKSSKRISSNGLDILDDLANHNQVNNDFIIAHSPSIPNKKYYLPRKRSRKVSKGKNPVQYNNIQQSITMDSMNIHTKDASQIDSISSDLQSDTQTEGSAINNPDEGLREGLRGKPKRDRPRTLPNFMSNKRSNVVLTSASEDDSFFSDEDSSKKRKRTNYTQKTPPTGKKTPSSRCECGRPVQPTITAKQPPKDPPQNVNKESKSITSIRLQHISIRSLLEKVLKYLRVVKGSNSSLMDDVYEFTPGRNGFSARTKSTACSRATSANPRVQTRGKSLFRKN</sequence>
<dbReference type="PROSITE" id="PS50172">
    <property type="entry name" value="BRCT"/>
    <property type="match status" value="1"/>
</dbReference>
<name>A0A015KZP9_RHIIW</name>
<dbReference type="SUPFAM" id="SSF52113">
    <property type="entry name" value="BRCT domain"/>
    <property type="match status" value="1"/>
</dbReference>
<feature type="region of interest" description="Disordered" evidence="1">
    <location>
        <begin position="181"/>
        <end position="306"/>
    </location>
</feature>
<accession>A0A015KZP9</accession>
<feature type="compositionally biased region" description="Polar residues" evidence="1">
    <location>
        <begin position="363"/>
        <end position="375"/>
    </location>
</feature>
<feature type="compositionally biased region" description="Acidic residues" evidence="1">
    <location>
        <begin position="241"/>
        <end position="250"/>
    </location>
</feature>
<evidence type="ECO:0000256" key="1">
    <source>
        <dbReference type="SAM" id="MobiDB-lite"/>
    </source>
</evidence>
<comment type="caution">
    <text evidence="3">The sequence shown here is derived from an EMBL/GenBank/DDBJ whole genome shotgun (WGS) entry which is preliminary data.</text>
</comment>
<dbReference type="OrthoDB" id="2315614at2759"/>
<dbReference type="InterPro" id="IPR036420">
    <property type="entry name" value="BRCT_dom_sf"/>
</dbReference>
<proteinExistence type="predicted"/>
<dbReference type="InterPro" id="IPR001357">
    <property type="entry name" value="BRCT_dom"/>
</dbReference>
<dbReference type="AlphaFoldDB" id="A0A015KZP9"/>
<evidence type="ECO:0000259" key="2">
    <source>
        <dbReference type="PROSITE" id="PS50172"/>
    </source>
</evidence>
<feature type="compositionally biased region" description="Low complexity" evidence="1">
    <location>
        <begin position="182"/>
        <end position="196"/>
    </location>
</feature>
<organism evidence="3 4">
    <name type="scientific">Rhizophagus irregularis (strain DAOM 197198w)</name>
    <name type="common">Glomus intraradices</name>
    <dbReference type="NCBI Taxonomy" id="1432141"/>
    <lineage>
        <taxon>Eukaryota</taxon>
        <taxon>Fungi</taxon>
        <taxon>Fungi incertae sedis</taxon>
        <taxon>Mucoromycota</taxon>
        <taxon>Glomeromycotina</taxon>
        <taxon>Glomeromycetes</taxon>
        <taxon>Glomerales</taxon>
        <taxon>Glomeraceae</taxon>
        <taxon>Rhizophagus</taxon>
    </lineage>
</organism>
<feature type="region of interest" description="Disordered" evidence="1">
    <location>
        <begin position="363"/>
        <end position="382"/>
    </location>
</feature>
<dbReference type="Gene3D" id="3.40.50.10190">
    <property type="entry name" value="BRCT domain"/>
    <property type="match status" value="1"/>
</dbReference>